<sequence>NSLFVSTADALIVTRINKGSEEVQPKIHDSWYIDMYRERYVQEMVFSDDYLLQQLKEKLKRIQQILEE</sequence>
<feature type="non-terminal residue" evidence="1">
    <location>
        <position position="1"/>
    </location>
</feature>
<evidence type="ECO:0000313" key="2">
    <source>
        <dbReference type="Proteomes" id="UP000789759"/>
    </source>
</evidence>
<dbReference type="AlphaFoldDB" id="A0A9N9EQF2"/>
<reference evidence="1" key="1">
    <citation type="submission" date="2021-06" db="EMBL/GenBank/DDBJ databases">
        <authorList>
            <person name="Kallberg Y."/>
            <person name="Tangrot J."/>
            <person name="Rosling A."/>
        </authorList>
    </citation>
    <scope>NUCLEOTIDE SEQUENCE</scope>
    <source>
        <strain evidence="1">FL966</strain>
    </source>
</reference>
<accession>A0A9N9EQF2</accession>
<dbReference type="OrthoDB" id="2418316at2759"/>
<dbReference type="EMBL" id="CAJVQA010009780">
    <property type="protein sequence ID" value="CAG8689766.1"/>
    <property type="molecule type" value="Genomic_DNA"/>
</dbReference>
<keyword evidence="2" id="KW-1185">Reference proteome</keyword>
<proteinExistence type="predicted"/>
<organism evidence="1 2">
    <name type="scientific">Cetraspora pellucida</name>
    <dbReference type="NCBI Taxonomy" id="1433469"/>
    <lineage>
        <taxon>Eukaryota</taxon>
        <taxon>Fungi</taxon>
        <taxon>Fungi incertae sedis</taxon>
        <taxon>Mucoromycota</taxon>
        <taxon>Glomeromycotina</taxon>
        <taxon>Glomeromycetes</taxon>
        <taxon>Diversisporales</taxon>
        <taxon>Gigasporaceae</taxon>
        <taxon>Cetraspora</taxon>
    </lineage>
</organism>
<gene>
    <name evidence="1" type="ORF">CPELLU_LOCUS11230</name>
</gene>
<evidence type="ECO:0000313" key="1">
    <source>
        <dbReference type="EMBL" id="CAG8689766.1"/>
    </source>
</evidence>
<dbReference type="Proteomes" id="UP000789759">
    <property type="component" value="Unassembled WGS sequence"/>
</dbReference>
<name>A0A9N9EQF2_9GLOM</name>
<comment type="caution">
    <text evidence="1">The sequence shown here is derived from an EMBL/GenBank/DDBJ whole genome shotgun (WGS) entry which is preliminary data.</text>
</comment>
<protein>
    <submittedName>
        <fullName evidence="1">8699_t:CDS:1</fullName>
    </submittedName>
</protein>